<dbReference type="Pfam" id="PF00096">
    <property type="entry name" value="zf-C2H2"/>
    <property type="match status" value="1"/>
</dbReference>
<keyword evidence="6" id="KW-0804">Transcription</keyword>
<dbReference type="EMBL" id="JAAECE010000006">
    <property type="protein sequence ID" value="KAF1799831.1"/>
    <property type="molecule type" value="Genomic_DNA"/>
</dbReference>
<dbReference type="Gene3D" id="3.30.160.60">
    <property type="entry name" value="Classic Zinc Finger"/>
    <property type="match status" value="1"/>
</dbReference>
<evidence type="ECO:0000313" key="11">
    <source>
        <dbReference type="Proteomes" id="UP000469890"/>
    </source>
</evidence>
<evidence type="ECO:0000256" key="1">
    <source>
        <dbReference type="ARBA" id="ARBA00004123"/>
    </source>
</evidence>
<evidence type="ECO:0000256" key="4">
    <source>
        <dbReference type="ARBA" id="ARBA00022833"/>
    </source>
</evidence>
<proteinExistence type="predicted"/>
<organism evidence="10 11">
    <name type="scientific">Mucor circinelloides f. lusitanicus</name>
    <name type="common">Mucor racemosus var. lusitanicus</name>
    <dbReference type="NCBI Taxonomy" id="29924"/>
    <lineage>
        <taxon>Eukaryota</taxon>
        <taxon>Fungi</taxon>
        <taxon>Fungi incertae sedis</taxon>
        <taxon>Mucoromycota</taxon>
        <taxon>Mucoromycotina</taxon>
        <taxon>Mucoromycetes</taxon>
        <taxon>Mucorales</taxon>
        <taxon>Mucorineae</taxon>
        <taxon>Mucoraceae</taxon>
        <taxon>Mucor</taxon>
    </lineage>
</organism>
<reference evidence="10 11" key="1">
    <citation type="submission" date="2019-09" db="EMBL/GenBank/DDBJ databases">
        <authorList>
            <consortium name="DOE Joint Genome Institute"/>
            <person name="Mondo S.J."/>
            <person name="Navarro-Mendoza M.I."/>
            <person name="Perez-Arques C."/>
            <person name="Panchal S."/>
            <person name="Nicolas F.E."/>
            <person name="Ganguly P."/>
            <person name="Pangilinan J."/>
            <person name="Grigoriev I."/>
            <person name="Heitman J."/>
            <person name="Sanya K."/>
            <person name="Garre V."/>
        </authorList>
    </citation>
    <scope>NUCLEOTIDE SEQUENCE [LARGE SCALE GENOMIC DNA]</scope>
    <source>
        <strain evidence="10 11">MU402</strain>
    </source>
</reference>
<comment type="subcellular location">
    <subcellularLocation>
        <location evidence="1">Nucleus</location>
    </subcellularLocation>
</comment>
<evidence type="ECO:0000256" key="6">
    <source>
        <dbReference type="ARBA" id="ARBA00023163"/>
    </source>
</evidence>
<dbReference type="PANTHER" id="PTHR46179:SF13">
    <property type="entry name" value="C2H2-TYPE DOMAIN-CONTAINING PROTEIN"/>
    <property type="match status" value="1"/>
</dbReference>
<dbReference type="GO" id="GO:0005634">
    <property type="term" value="C:nucleus"/>
    <property type="evidence" value="ECO:0007669"/>
    <property type="project" value="UniProtKB-SubCell"/>
</dbReference>
<dbReference type="SMART" id="SM00355">
    <property type="entry name" value="ZnF_C2H2"/>
    <property type="match status" value="3"/>
</dbReference>
<sequence length="109" mass="12623">MVGYGFRVQAFPCPICTWTFKRKTHLFGHLRIVHDVEPPHEYECDRTDCMEDFVTSRALYYHQRDAHPEIPCGCCCMSFVSVDKLNKHATSYHKNAASILALEVFIKVI</sequence>
<dbReference type="InterPro" id="IPR036236">
    <property type="entry name" value="Znf_C2H2_sf"/>
</dbReference>
<protein>
    <recommendedName>
        <fullName evidence="9">C2H2-type domain-containing protein</fullName>
    </recommendedName>
</protein>
<dbReference type="PANTHER" id="PTHR46179">
    <property type="entry name" value="ZINC FINGER PROTEIN"/>
    <property type="match status" value="1"/>
</dbReference>
<dbReference type="InterPro" id="IPR013087">
    <property type="entry name" value="Znf_C2H2_type"/>
</dbReference>
<dbReference type="SUPFAM" id="SSF57667">
    <property type="entry name" value="beta-beta-alpha zinc fingers"/>
    <property type="match status" value="1"/>
</dbReference>
<keyword evidence="4" id="KW-0862">Zinc</keyword>
<dbReference type="Proteomes" id="UP000469890">
    <property type="component" value="Unassembled WGS sequence"/>
</dbReference>
<dbReference type="AlphaFoldDB" id="A0A8H4EZ10"/>
<comment type="caution">
    <text evidence="10">The sequence shown here is derived from an EMBL/GenBank/DDBJ whole genome shotgun (WGS) entry which is preliminary data.</text>
</comment>
<dbReference type="InterPro" id="IPR051061">
    <property type="entry name" value="Zinc_finger_trans_reg"/>
</dbReference>
<evidence type="ECO:0000256" key="8">
    <source>
        <dbReference type="PROSITE-ProRule" id="PRU00042"/>
    </source>
</evidence>
<evidence type="ECO:0000256" key="7">
    <source>
        <dbReference type="ARBA" id="ARBA00023242"/>
    </source>
</evidence>
<evidence type="ECO:0000256" key="2">
    <source>
        <dbReference type="ARBA" id="ARBA00022723"/>
    </source>
</evidence>
<keyword evidence="7" id="KW-0539">Nucleus</keyword>
<feature type="domain" description="C2H2-type" evidence="9">
    <location>
        <begin position="11"/>
        <end position="39"/>
    </location>
</feature>
<keyword evidence="5" id="KW-0805">Transcription regulation</keyword>
<evidence type="ECO:0000313" key="10">
    <source>
        <dbReference type="EMBL" id="KAF1799831.1"/>
    </source>
</evidence>
<keyword evidence="3 8" id="KW-0863">Zinc-finger</keyword>
<keyword evidence="2" id="KW-0479">Metal-binding</keyword>
<feature type="domain" description="C2H2-type" evidence="9">
    <location>
        <begin position="42"/>
        <end position="67"/>
    </location>
</feature>
<gene>
    <name evidence="10" type="ORF">FB192DRAFT_1140250</name>
</gene>
<accession>A0A8H4EZ10</accession>
<dbReference type="GO" id="GO:0006357">
    <property type="term" value="P:regulation of transcription by RNA polymerase II"/>
    <property type="evidence" value="ECO:0007669"/>
    <property type="project" value="TreeGrafter"/>
</dbReference>
<evidence type="ECO:0000259" key="9">
    <source>
        <dbReference type="PROSITE" id="PS50157"/>
    </source>
</evidence>
<dbReference type="PROSITE" id="PS50157">
    <property type="entry name" value="ZINC_FINGER_C2H2_2"/>
    <property type="match status" value="2"/>
</dbReference>
<evidence type="ECO:0000256" key="5">
    <source>
        <dbReference type="ARBA" id="ARBA00023015"/>
    </source>
</evidence>
<name>A0A8H4EZ10_MUCCL</name>
<dbReference type="GO" id="GO:0008270">
    <property type="term" value="F:zinc ion binding"/>
    <property type="evidence" value="ECO:0007669"/>
    <property type="project" value="UniProtKB-KW"/>
</dbReference>
<evidence type="ECO:0000256" key="3">
    <source>
        <dbReference type="ARBA" id="ARBA00022771"/>
    </source>
</evidence>
<dbReference type="PROSITE" id="PS00028">
    <property type="entry name" value="ZINC_FINGER_C2H2_1"/>
    <property type="match status" value="3"/>
</dbReference>